<dbReference type="AlphaFoldDB" id="A0AAN9YXC0"/>
<evidence type="ECO:0000313" key="7">
    <source>
        <dbReference type="EMBL" id="KAK7757909.1"/>
    </source>
</evidence>
<dbReference type="EMBL" id="JAKJXP020000001">
    <property type="protein sequence ID" value="KAK7757909.1"/>
    <property type="molecule type" value="Genomic_DNA"/>
</dbReference>
<evidence type="ECO:0008006" key="9">
    <source>
        <dbReference type="Google" id="ProtNLM"/>
    </source>
</evidence>
<proteinExistence type="predicted"/>
<comment type="caution">
    <text evidence="7">The sequence shown here is derived from an EMBL/GenBank/DDBJ whole genome shotgun (WGS) entry which is preliminary data.</text>
</comment>
<sequence length="178" mass="19812">MGDVLSFCTQGGGGGLMSTAKKQDDLKKGELVIVGGLAIQVIFFSFFVVVTMIFHRRIAAQPTRKSLSLITPWRSLIYVLYVSSALVLIRSIYRIVEYIAGSDGPLLSNEYYLYIFDSLLMAIVTAVFNYFHPSRVIKRTKDLNTVASLEVIGEGYSLPETPPRPYDPLRSNGGDDYK</sequence>
<name>A0AAN9YXC0_9PEZI</name>
<feature type="transmembrane region" description="Helical" evidence="6">
    <location>
        <begin position="75"/>
        <end position="96"/>
    </location>
</feature>
<evidence type="ECO:0000256" key="1">
    <source>
        <dbReference type="ARBA" id="ARBA00004141"/>
    </source>
</evidence>
<dbReference type="PANTHER" id="PTHR31465:SF35">
    <property type="entry name" value="RTA1 DOMAIN PROTEIN-RELATED"/>
    <property type="match status" value="1"/>
</dbReference>
<keyword evidence="2 6" id="KW-0812">Transmembrane</keyword>
<keyword evidence="4 6" id="KW-0472">Membrane</keyword>
<evidence type="ECO:0000256" key="6">
    <source>
        <dbReference type="SAM" id="Phobius"/>
    </source>
</evidence>
<organism evidence="7 8">
    <name type="scientific">Diatrype stigma</name>
    <dbReference type="NCBI Taxonomy" id="117547"/>
    <lineage>
        <taxon>Eukaryota</taxon>
        <taxon>Fungi</taxon>
        <taxon>Dikarya</taxon>
        <taxon>Ascomycota</taxon>
        <taxon>Pezizomycotina</taxon>
        <taxon>Sordariomycetes</taxon>
        <taxon>Xylariomycetidae</taxon>
        <taxon>Xylariales</taxon>
        <taxon>Diatrypaceae</taxon>
        <taxon>Diatrype</taxon>
    </lineage>
</organism>
<evidence type="ECO:0000256" key="2">
    <source>
        <dbReference type="ARBA" id="ARBA00022692"/>
    </source>
</evidence>
<keyword evidence="3 6" id="KW-1133">Transmembrane helix</keyword>
<dbReference type="PANTHER" id="PTHR31465">
    <property type="entry name" value="PROTEIN RTA1-RELATED"/>
    <property type="match status" value="1"/>
</dbReference>
<keyword evidence="8" id="KW-1185">Reference proteome</keyword>
<dbReference type="Pfam" id="PF04479">
    <property type="entry name" value="RTA1"/>
    <property type="match status" value="1"/>
</dbReference>
<dbReference type="InterPro" id="IPR007568">
    <property type="entry name" value="RTA1"/>
</dbReference>
<accession>A0AAN9YXC0</accession>
<protein>
    <recommendedName>
        <fullName evidence="9">RTA1-like protein</fullName>
    </recommendedName>
</protein>
<gene>
    <name evidence="7" type="ORF">SLS62_000287</name>
</gene>
<feature type="region of interest" description="Disordered" evidence="5">
    <location>
        <begin position="158"/>
        <end position="178"/>
    </location>
</feature>
<feature type="transmembrane region" description="Helical" evidence="6">
    <location>
        <begin position="111"/>
        <end position="131"/>
    </location>
</feature>
<reference evidence="7 8" key="1">
    <citation type="submission" date="2024-02" db="EMBL/GenBank/DDBJ databases">
        <title>De novo assembly and annotation of 12 fungi associated with fruit tree decline syndrome in Ontario, Canada.</title>
        <authorList>
            <person name="Sulman M."/>
            <person name="Ellouze W."/>
            <person name="Ilyukhin E."/>
        </authorList>
    </citation>
    <scope>NUCLEOTIDE SEQUENCE [LARGE SCALE GENOMIC DNA]</scope>
    <source>
        <strain evidence="7 8">M11/M66-122</strain>
    </source>
</reference>
<evidence type="ECO:0000256" key="5">
    <source>
        <dbReference type="SAM" id="MobiDB-lite"/>
    </source>
</evidence>
<dbReference type="GO" id="GO:0016020">
    <property type="term" value="C:membrane"/>
    <property type="evidence" value="ECO:0007669"/>
    <property type="project" value="UniProtKB-SubCell"/>
</dbReference>
<feature type="transmembrane region" description="Helical" evidence="6">
    <location>
        <begin position="31"/>
        <end position="54"/>
    </location>
</feature>
<dbReference type="Proteomes" id="UP001320420">
    <property type="component" value="Unassembled WGS sequence"/>
</dbReference>
<evidence type="ECO:0000313" key="8">
    <source>
        <dbReference type="Proteomes" id="UP001320420"/>
    </source>
</evidence>
<evidence type="ECO:0000256" key="3">
    <source>
        <dbReference type="ARBA" id="ARBA00022989"/>
    </source>
</evidence>
<comment type="subcellular location">
    <subcellularLocation>
        <location evidence="1">Membrane</location>
        <topology evidence="1">Multi-pass membrane protein</topology>
    </subcellularLocation>
</comment>
<evidence type="ECO:0000256" key="4">
    <source>
        <dbReference type="ARBA" id="ARBA00023136"/>
    </source>
</evidence>